<gene>
    <name evidence="2" type="primary">34</name>
    <name evidence="2" type="ORF">Moki_34</name>
</gene>
<evidence type="ECO:0000313" key="2">
    <source>
        <dbReference type="EMBL" id="AYD81730.1"/>
    </source>
</evidence>
<organism evidence="2 3">
    <name type="scientific">Arthrobacter phage Moki</name>
    <dbReference type="NCBI Taxonomy" id="2315609"/>
    <lineage>
        <taxon>Viruses</taxon>
        <taxon>Duplodnaviria</taxon>
        <taxon>Heunggongvirae</taxon>
        <taxon>Uroviricota</taxon>
        <taxon>Caudoviricetes</taxon>
        <taxon>Korravirus</taxon>
        <taxon>Korravirus bennie</taxon>
    </lineage>
</organism>
<accession>A0A386KBY8</accession>
<sequence>MPKINKRPPITERSEAREDISSLMRLNWIEDASNNAVNFASRYPNDPYKTQATIELRDAARLLLELAHHPETLGPKDLGGKYVAQRAEQIRKHEARNPVERPNRHDWSPTNEEDEPPF</sequence>
<evidence type="ECO:0000313" key="3">
    <source>
        <dbReference type="Proteomes" id="UP000279261"/>
    </source>
</evidence>
<feature type="region of interest" description="Disordered" evidence="1">
    <location>
        <begin position="71"/>
        <end position="118"/>
    </location>
</feature>
<feature type="compositionally biased region" description="Basic and acidic residues" evidence="1">
    <location>
        <begin position="88"/>
        <end position="107"/>
    </location>
</feature>
<dbReference type="EMBL" id="MH744421">
    <property type="protein sequence ID" value="AYD81730.1"/>
    <property type="molecule type" value="Genomic_DNA"/>
</dbReference>
<proteinExistence type="predicted"/>
<name>A0A386KBY8_9CAUD</name>
<protein>
    <submittedName>
        <fullName evidence="2">Uncharacterized protein</fullName>
    </submittedName>
</protein>
<evidence type="ECO:0000256" key="1">
    <source>
        <dbReference type="SAM" id="MobiDB-lite"/>
    </source>
</evidence>
<reference evidence="2 3" key="1">
    <citation type="submission" date="2018-08" db="EMBL/GenBank/DDBJ databases">
        <authorList>
            <person name="Atal A."/>
            <person name="Begur G.S."/>
            <person name="Bofenkamp M.A."/>
            <person name="Brandt A.K."/>
            <person name="Carter J.G."/>
            <person name="Chen N."/>
            <person name="Deluty S.B."/>
            <person name="Gao J."/>
            <person name="Hanson K.J."/>
            <person name="Kaplan B.G."/>
            <person name="Kim J.H."/>
            <person name="Nourie H.C."/>
            <person name="Shin J."/>
            <person name="Sipple E."/>
            <person name="Soltz H."/>
            <person name="Talwar T."/>
            <person name="Thahireen T.Z."/>
            <person name="Vanek C.G."/>
            <person name="Wong A.W."/>
            <person name="Wu S.F."/>
            <person name="Xu L."/>
            <person name="Jarvik J.W."/>
            <person name="Swarna M."/>
            <person name="Lopez A.J."/>
            <person name="Garlena R.A."/>
            <person name="Russell D.A."/>
            <person name="Pope W.H."/>
            <person name="Jacobs-Sera D."/>
            <person name="Hatfull G.F."/>
        </authorList>
    </citation>
    <scope>NUCLEOTIDE SEQUENCE [LARGE SCALE GENOMIC DNA]</scope>
</reference>
<dbReference type="Proteomes" id="UP000279261">
    <property type="component" value="Segment"/>
</dbReference>